<dbReference type="InterPro" id="IPR017819">
    <property type="entry name" value="Plasmid_partition_RepB"/>
</dbReference>
<dbReference type="EMBL" id="SMTL01000005">
    <property type="protein sequence ID" value="TDK32308.1"/>
    <property type="molecule type" value="Genomic_DNA"/>
</dbReference>
<feature type="domain" description="ParB-like N-terminal" evidence="3">
    <location>
        <begin position="86"/>
        <end position="180"/>
    </location>
</feature>
<dbReference type="PANTHER" id="PTHR33375">
    <property type="entry name" value="CHROMOSOME-PARTITIONING PROTEIN PARB-RELATED"/>
    <property type="match status" value="1"/>
</dbReference>
<comment type="caution">
    <text evidence="4">The sequence shown here is derived from an EMBL/GenBank/DDBJ whole genome shotgun (WGS) entry which is preliminary data.</text>
</comment>
<name>A0A4R5UB79_9HYPH</name>
<keyword evidence="5" id="KW-1185">Reference proteome</keyword>
<reference evidence="4 5" key="1">
    <citation type="submission" date="2019-03" db="EMBL/GenBank/DDBJ databases">
        <title>Rhizobium sp. nov., an bacterium isolated from biocrust in Mu Us Desert.</title>
        <authorList>
            <person name="Lixiong L."/>
        </authorList>
    </citation>
    <scope>NUCLEOTIDE SEQUENCE [LARGE SCALE GENOMIC DNA]</scope>
    <source>
        <strain evidence="4 5">SPY-1</strain>
    </source>
</reference>
<dbReference type="GO" id="GO:0005694">
    <property type="term" value="C:chromosome"/>
    <property type="evidence" value="ECO:0007669"/>
    <property type="project" value="TreeGrafter"/>
</dbReference>
<feature type="region of interest" description="Disordered" evidence="2">
    <location>
        <begin position="1"/>
        <end position="53"/>
    </location>
</feature>
<dbReference type="CDD" id="cd16405">
    <property type="entry name" value="RepB_like_N"/>
    <property type="match status" value="1"/>
</dbReference>
<evidence type="ECO:0000256" key="1">
    <source>
        <dbReference type="ARBA" id="ARBA00006295"/>
    </source>
</evidence>
<comment type="similarity">
    <text evidence="1">Belongs to the ParB family.</text>
</comment>
<dbReference type="InterPro" id="IPR004437">
    <property type="entry name" value="ParB/RepB/Spo0J"/>
</dbReference>
<dbReference type="InterPro" id="IPR003115">
    <property type="entry name" value="ParB_N"/>
</dbReference>
<dbReference type="InterPro" id="IPR011111">
    <property type="entry name" value="Plasmid_RepB"/>
</dbReference>
<dbReference type="PANTHER" id="PTHR33375:SF1">
    <property type="entry name" value="CHROMOSOME-PARTITIONING PROTEIN PARB-RELATED"/>
    <property type="match status" value="1"/>
</dbReference>
<dbReference type="SUPFAM" id="SSF109709">
    <property type="entry name" value="KorB DNA-binding domain-like"/>
    <property type="match status" value="1"/>
</dbReference>
<dbReference type="OrthoDB" id="7908920at2"/>
<dbReference type="InterPro" id="IPR050336">
    <property type="entry name" value="Chromosome_partition/occlusion"/>
</dbReference>
<dbReference type="Pfam" id="PF07506">
    <property type="entry name" value="RepB"/>
    <property type="match status" value="1"/>
</dbReference>
<accession>A0A4R5UB79</accession>
<dbReference type="GO" id="GO:0003677">
    <property type="term" value="F:DNA binding"/>
    <property type="evidence" value="ECO:0007669"/>
    <property type="project" value="InterPro"/>
</dbReference>
<organism evidence="4 5">
    <name type="scientific">Rhizobium deserti</name>
    <dbReference type="NCBI Taxonomy" id="2547961"/>
    <lineage>
        <taxon>Bacteria</taxon>
        <taxon>Pseudomonadati</taxon>
        <taxon>Pseudomonadota</taxon>
        <taxon>Alphaproteobacteria</taxon>
        <taxon>Hyphomicrobiales</taxon>
        <taxon>Rhizobiaceae</taxon>
        <taxon>Rhizobium/Agrobacterium group</taxon>
        <taxon>Rhizobium</taxon>
    </lineage>
</organism>
<dbReference type="NCBIfam" id="TIGR03454">
    <property type="entry name" value="partition_RepB"/>
    <property type="match status" value="1"/>
</dbReference>
<gene>
    <name evidence="4" type="primary">repB</name>
    <name evidence="4" type="ORF">E2F50_18520</name>
</gene>
<dbReference type="Proteomes" id="UP000295238">
    <property type="component" value="Unassembled WGS sequence"/>
</dbReference>
<evidence type="ECO:0000313" key="5">
    <source>
        <dbReference type="Proteomes" id="UP000295238"/>
    </source>
</evidence>
<dbReference type="InterPro" id="IPR036086">
    <property type="entry name" value="ParB/Sulfiredoxin_sf"/>
</dbReference>
<evidence type="ECO:0000256" key="2">
    <source>
        <dbReference type="SAM" id="MobiDB-lite"/>
    </source>
</evidence>
<dbReference type="RefSeq" id="WP_133317648.1">
    <property type="nucleotide sequence ID" value="NZ_SMTL01000005.1"/>
</dbReference>
<evidence type="ECO:0000313" key="4">
    <source>
        <dbReference type="EMBL" id="TDK32308.1"/>
    </source>
</evidence>
<dbReference type="Gene3D" id="3.90.1530.30">
    <property type="match status" value="1"/>
</dbReference>
<dbReference type="Pfam" id="PF02195">
    <property type="entry name" value="ParB_N"/>
    <property type="match status" value="1"/>
</dbReference>
<proteinExistence type="inferred from homology"/>
<dbReference type="InterPro" id="IPR037972">
    <property type="entry name" value="RepB_N"/>
</dbReference>
<evidence type="ECO:0000259" key="3">
    <source>
        <dbReference type="SMART" id="SM00470"/>
    </source>
</evidence>
<dbReference type="NCBIfam" id="TIGR00180">
    <property type="entry name" value="parB_part"/>
    <property type="match status" value="1"/>
</dbReference>
<dbReference type="SMART" id="SM00470">
    <property type="entry name" value="ParB"/>
    <property type="match status" value="1"/>
</dbReference>
<dbReference type="Gene3D" id="1.10.10.2830">
    <property type="match status" value="1"/>
</dbReference>
<dbReference type="SUPFAM" id="SSF110849">
    <property type="entry name" value="ParB/Sulfiredoxin"/>
    <property type="match status" value="1"/>
</dbReference>
<dbReference type="AlphaFoldDB" id="A0A4R5UB79"/>
<sequence length="356" mass="39359">MAGSRKNELRALFGGGLAPTEQPLAPEAKPEQQNEVKFSSPSEAVPPQRSASGAVKAMGLSLGAMTREAEEARALRQALNEGERVVAVHPDRIDSSIVEDRLRLDGRDDEDFAALVDSIREGGQQVPVLLRPHPDQSGRYQTAYGHRRVRAAARLGIEVKAIVRPLSDDELVLAQGKENAERRNLSFIERSVFAKNLASHGFDRKVIGDALAVQKSELSRLFAVVESIPDEFIRLIGPAPKVGRDRWMKLGELLQTAPAQQAAKEEVHYQRFQAADSDGRFQLLFDRLSRRQKPEASLPEEIKDANGKVFARLKLDGKNRRIEFAADVEAAFIEDTAALLAERYQAFVASRSGDKH</sequence>
<dbReference type="GO" id="GO:0007059">
    <property type="term" value="P:chromosome segregation"/>
    <property type="evidence" value="ECO:0007669"/>
    <property type="project" value="TreeGrafter"/>
</dbReference>
<protein>
    <submittedName>
        <fullName evidence="4">Plasmid partitioning protein RepB</fullName>
    </submittedName>
</protein>